<gene>
    <name evidence="2" type="ORF">AVDCRST_MAG07-2503</name>
</gene>
<dbReference type="AlphaFoldDB" id="A0A6J4LMI3"/>
<reference evidence="2" key="1">
    <citation type="submission" date="2020-02" db="EMBL/GenBank/DDBJ databases">
        <authorList>
            <person name="Meier V. D."/>
        </authorList>
    </citation>
    <scope>NUCLEOTIDE SEQUENCE</scope>
    <source>
        <strain evidence="2">AVDCRST_MAG07</strain>
    </source>
</reference>
<proteinExistence type="predicted"/>
<evidence type="ECO:0000313" key="2">
    <source>
        <dbReference type="EMBL" id="CAA9336817.1"/>
    </source>
</evidence>
<dbReference type="EMBL" id="CADCUB010000104">
    <property type="protein sequence ID" value="CAA9336817.1"/>
    <property type="molecule type" value="Genomic_DNA"/>
</dbReference>
<organism evidence="2">
    <name type="scientific">uncultured Frankineae bacterium</name>
    <dbReference type="NCBI Taxonomy" id="437475"/>
    <lineage>
        <taxon>Bacteria</taxon>
        <taxon>Bacillati</taxon>
        <taxon>Actinomycetota</taxon>
        <taxon>Actinomycetes</taxon>
        <taxon>Frankiales</taxon>
        <taxon>environmental samples</taxon>
    </lineage>
</organism>
<protein>
    <submittedName>
        <fullName evidence="2">Uncharacterized protein</fullName>
    </submittedName>
</protein>
<feature type="compositionally biased region" description="Acidic residues" evidence="1">
    <location>
        <begin position="185"/>
        <end position="199"/>
    </location>
</feature>
<accession>A0A6J4LMI3</accession>
<name>A0A6J4LMI3_9ACTN</name>
<feature type="region of interest" description="Disordered" evidence="1">
    <location>
        <begin position="177"/>
        <end position="206"/>
    </location>
</feature>
<evidence type="ECO:0000256" key="1">
    <source>
        <dbReference type="SAM" id="MobiDB-lite"/>
    </source>
</evidence>
<sequence length="234" mass="25279">MTSSSLTSSWAVCGIAAAAARFVPVPLLDDVIRERATRVAVLRTVRAHGRDLPADALAPLWGEREGQASGLRRRLRGAPARLLLFPVRKYTALFGAVRGVPTDVMRVVLLARTVDRRLDRGELAGVDRLPEQARALRRAVDEAIDEMDLRLLTAALGEVLSQSRDLTTAAVAYVRRRSSAPDADPAADPDLEPGADDPLADGAQRVSEVLRRPDVAELLARFDRQVDAHLSAGG</sequence>